<evidence type="ECO:0000256" key="4">
    <source>
        <dbReference type="ARBA" id="ARBA00022833"/>
    </source>
</evidence>
<name>A0ABV7JHL5_9SPHI</name>
<dbReference type="Pfam" id="PF01641">
    <property type="entry name" value="SelR"/>
    <property type="match status" value="1"/>
</dbReference>
<keyword evidence="9" id="KW-1185">Reference proteome</keyword>
<sequence length="167" mass="18931">MHYILTILATMSIWGCEHSIAKRGPYRQLDQDAQTSKFNENAMDTTKYNKLTPEEEYIILHKGTERPFTGALLDNKSEGLYICKRCEAPLYRSEDKFESHCGWPSFDDEIKGAVKRIPDADGRRTEIVCASCGGHLGHVFLGERFTAKNTRHCVNSLSMKFVPAKTP</sequence>
<feature type="domain" description="MsrB" evidence="7">
    <location>
        <begin position="44"/>
        <end position="164"/>
    </location>
</feature>
<dbReference type="SUPFAM" id="SSF51316">
    <property type="entry name" value="Mss4-like"/>
    <property type="match status" value="1"/>
</dbReference>
<dbReference type="NCBIfam" id="TIGR00357">
    <property type="entry name" value="peptide-methionine (R)-S-oxide reductase MsrB"/>
    <property type="match status" value="1"/>
</dbReference>
<comment type="caution">
    <text evidence="8">The sequence shown here is derived from an EMBL/GenBank/DDBJ whole genome shotgun (WGS) entry which is preliminary data.</text>
</comment>
<dbReference type="Proteomes" id="UP001595526">
    <property type="component" value="Unassembled WGS sequence"/>
</dbReference>
<keyword evidence="3" id="KW-0479">Metal-binding</keyword>
<evidence type="ECO:0000259" key="7">
    <source>
        <dbReference type="PROSITE" id="PS51790"/>
    </source>
</evidence>
<proteinExistence type="predicted"/>
<dbReference type="PROSITE" id="PS51790">
    <property type="entry name" value="MSRB"/>
    <property type="match status" value="1"/>
</dbReference>
<evidence type="ECO:0000256" key="6">
    <source>
        <dbReference type="ARBA" id="ARBA00048488"/>
    </source>
</evidence>
<dbReference type="GO" id="GO:0033743">
    <property type="term" value="F:peptide-methionine (R)-S-oxide reductase activity"/>
    <property type="evidence" value="ECO:0007669"/>
    <property type="project" value="UniProtKB-EC"/>
</dbReference>
<comment type="catalytic activity">
    <reaction evidence="6">
        <text>L-methionyl-[protein] + [thioredoxin]-disulfide + H2O = L-methionyl-(R)-S-oxide-[protein] + [thioredoxin]-dithiol</text>
        <dbReference type="Rhea" id="RHEA:24164"/>
        <dbReference type="Rhea" id="RHEA-COMP:10698"/>
        <dbReference type="Rhea" id="RHEA-COMP:10700"/>
        <dbReference type="Rhea" id="RHEA-COMP:12313"/>
        <dbReference type="Rhea" id="RHEA-COMP:12314"/>
        <dbReference type="ChEBI" id="CHEBI:15377"/>
        <dbReference type="ChEBI" id="CHEBI:16044"/>
        <dbReference type="ChEBI" id="CHEBI:29950"/>
        <dbReference type="ChEBI" id="CHEBI:45764"/>
        <dbReference type="ChEBI" id="CHEBI:50058"/>
        <dbReference type="EC" id="1.8.4.12"/>
    </reaction>
</comment>
<keyword evidence="5 8" id="KW-0560">Oxidoreductase</keyword>
<evidence type="ECO:0000313" key="8">
    <source>
        <dbReference type="EMBL" id="MFC3196349.1"/>
    </source>
</evidence>
<gene>
    <name evidence="8" type="ORF">ACFOET_01860</name>
</gene>
<evidence type="ECO:0000256" key="5">
    <source>
        <dbReference type="ARBA" id="ARBA00023002"/>
    </source>
</evidence>
<evidence type="ECO:0000256" key="3">
    <source>
        <dbReference type="ARBA" id="ARBA00022723"/>
    </source>
</evidence>
<dbReference type="InterPro" id="IPR011057">
    <property type="entry name" value="Mss4-like_sf"/>
</dbReference>
<evidence type="ECO:0000313" key="9">
    <source>
        <dbReference type="Proteomes" id="UP001595526"/>
    </source>
</evidence>
<dbReference type="PANTHER" id="PTHR46081:SF8">
    <property type="entry name" value="PEPTIDE METHIONINE SULFOXIDE REDUCTASE 2"/>
    <property type="match status" value="1"/>
</dbReference>
<dbReference type="NCBIfam" id="NF004036">
    <property type="entry name" value="PRK05508.1"/>
    <property type="match status" value="1"/>
</dbReference>
<evidence type="ECO:0000256" key="1">
    <source>
        <dbReference type="ARBA" id="ARBA00001947"/>
    </source>
</evidence>
<accession>A0ABV7JHL5</accession>
<protein>
    <recommendedName>
        <fullName evidence="2">peptide-methionine (R)-S-oxide reductase</fullName>
        <ecNumber evidence="2">1.8.4.12</ecNumber>
    </recommendedName>
</protein>
<evidence type="ECO:0000256" key="2">
    <source>
        <dbReference type="ARBA" id="ARBA00012499"/>
    </source>
</evidence>
<dbReference type="InterPro" id="IPR028427">
    <property type="entry name" value="Met_Sox_Rdtase_MsrB"/>
</dbReference>
<reference evidence="9" key="1">
    <citation type="journal article" date="2019" name="Int. J. Syst. Evol. Microbiol.">
        <title>The Global Catalogue of Microorganisms (GCM) 10K type strain sequencing project: providing services to taxonomists for standard genome sequencing and annotation.</title>
        <authorList>
            <consortium name="The Broad Institute Genomics Platform"/>
            <consortium name="The Broad Institute Genome Sequencing Center for Infectious Disease"/>
            <person name="Wu L."/>
            <person name="Ma J."/>
        </authorList>
    </citation>
    <scope>NUCLEOTIDE SEQUENCE [LARGE SCALE GENOMIC DNA]</scope>
    <source>
        <strain evidence="9">KCTC 52416</strain>
    </source>
</reference>
<dbReference type="Gene3D" id="2.170.150.20">
    <property type="entry name" value="Peptide methionine sulfoxide reductase"/>
    <property type="match status" value="1"/>
</dbReference>
<dbReference type="PANTHER" id="PTHR46081">
    <property type="entry name" value="PEPTIDE METHIONINE SULFOXIDE REDUCTASE 2"/>
    <property type="match status" value="1"/>
</dbReference>
<comment type="cofactor">
    <cofactor evidence="1">
        <name>Zn(2+)</name>
        <dbReference type="ChEBI" id="CHEBI:29105"/>
    </cofactor>
</comment>
<dbReference type="RefSeq" id="WP_379018980.1">
    <property type="nucleotide sequence ID" value="NZ_JBHRTA010000008.1"/>
</dbReference>
<dbReference type="InterPro" id="IPR002579">
    <property type="entry name" value="Met_Sox_Rdtase_MsrB_dom"/>
</dbReference>
<organism evidence="8 9">
    <name type="scientific">Parapedobacter deserti</name>
    <dbReference type="NCBI Taxonomy" id="1912957"/>
    <lineage>
        <taxon>Bacteria</taxon>
        <taxon>Pseudomonadati</taxon>
        <taxon>Bacteroidota</taxon>
        <taxon>Sphingobacteriia</taxon>
        <taxon>Sphingobacteriales</taxon>
        <taxon>Sphingobacteriaceae</taxon>
        <taxon>Parapedobacter</taxon>
    </lineage>
</organism>
<dbReference type="EMBL" id="JBHRTA010000008">
    <property type="protein sequence ID" value="MFC3196349.1"/>
    <property type="molecule type" value="Genomic_DNA"/>
</dbReference>
<dbReference type="EC" id="1.8.4.12" evidence="2"/>
<keyword evidence="4" id="KW-0862">Zinc</keyword>